<proteinExistence type="predicted"/>
<dbReference type="PANTHER" id="PTHR33121:SF15">
    <property type="entry name" value="BLUE LIGHT- AND TEMPERATURE-REGULATED ANTIREPRESSOR BLUF"/>
    <property type="match status" value="1"/>
</dbReference>
<evidence type="ECO:0000313" key="2">
    <source>
        <dbReference type="EMBL" id="EAR10853.1"/>
    </source>
</evidence>
<gene>
    <name evidence="2" type="ORF">MED297_10096</name>
</gene>
<dbReference type="GO" id="GO:0071111">
    <property type="term" value="F:cyclic-guanylate-specific phosphodiesterase activity"/>
    <property type="evidence" value="ECO:0007669"/>
    <property type="project" value="InterPro"/>
</dbReference>
<feature type="domain" description="EAL" evidence="1">
    <location>
        <begin position="1"/>
        <end position="232"/>
    </location>
</feature>
<evidence type="ECO:0000313" key="3">
    <source>
        <dbReference type="Proteomes" id="UP000005953"/>
    </source>
</evidence>
<accession>A4BA97</accession>
<dbReference type="AlphaFoldDB" id="A4BA97"/>
<organism evidence="2 3">
    <name type="scientific">Reinekea blandensis MED297</name>
    <dbReference type="NCBI Taxonomy" id="314283"/>
    <lineage>
        <taxon>Bacteria</taxon>
        <taxon>Pseudomonadati</taxon>
        <taxon>Pseudomonadota</taxon>
        <taxon>Gammaproteobacteria</taxon>
        <taxon>Oceanospirillales</taxon>
        <taxon>Saccharospirillaceae</taxon>
        <taxon>Reinekea</taxon>
    </lineage>
</organism>
<dbReference type="CDD" id="cd01948">
    <property type="entry name" value="EAL"/>
    <property type="match status" value="1"/>
</dbReference>
<sequence>MAIAMAFQPIVNCRDHSIFAYEALVRGPKGESAGSILNQVTEGNKYSFDQACRVEAIKTMAGLDRSARLSINFLPNAIYNPNTCIQRTLSAAKQYQYDTSKLIFEVVEHEEPISQHKLSEIFTAYRAMGFTTAIDDFGAGYSGLNQLLDLKPDLIKLDRALVDGIDQNPDKKIVVKHLVAMLKDMRIQVLAEGVERREEYELLHQLGIDLMQGYYFARPLLGALPVVPESCW</sequence>
<dbReference type="HOGENOM" id="CLU_000445_70_50_6"/>
<dbReference type="EMBL" id="AAOE01000002">
    <property type="protein sequence ID" value="EAR10853.1"/>
    <property type="molecule type" value="Genomic_DNA"/>
</dbReference>
<comment type="caution">
    <text evidence="2">The sequence shown here is derived from an EMBL/GenBank/DDBJ whole genome shotgun (WGS) entry which is preliminary data.</text>
</comment>
<dbReference type="Pfam" id="PF00563">
    <property type="entry name" value="EAL"/>
    <property type="match status" value="1"/>
</dbReference>
<dbReference type="STRING" id="314283.MED297_10096"/>
<reference evidence="2 3" key="1">
    <citation type="submission" date="2006-02" db="EMBL/GenBank/DDBJ databases">
        <authorList>
            <person name="Pinhassi J."/>
            <person name="Pedros-Alio C."/>
            <person name="Ferriera S."/>
            <person name="Johnson J."/>
            <person name="Kravitz S."/>
            <person name="Halpern A."/>
            <person name="Remington K."/>
            <person name="Beeson K."/>
            <person name="Tran B."/>
            <person name="Rogers Y.-H."/>
            <person name="Friedman R."/>
            <person name="Venter J.C."/>
        </authorList>
    </citation>
    <scope>NUCLEOTIDE SEQUENCE [LARGE SCALE GENOMIC DNA]</scope>
    <source>
        <strain evidence="2 3">MED297</strain>
    </source>
</reference>
<dbReference type="PROSITE" id="PS50883">
    <property type="entry name" value="EAL"/>
    <property type="match status" value="1"/>
</dbReference>
<name>A4BA97_9GAMM</name>
<keyword evidence="3" id="KW-1185">Reference proteome</keyword>
<dbReference type="RefSeq" id="WP_008041399.1">
    <property type="nucleotide sequence ID" value="NZ_CH724149.1"/>
</dbReference>
<dbReference type="Proteomes" id="UP000005953">
    <property type="component" value="Unassembled WGS sequence"/>
</dbReference>
<dbReference type="Gene3D" id="3.20.20.450">
    <property type="entry name" value="EAL domain"/>
    <property type="match status" value="1"/>
</dbReference>
<dbReference type="SUPFAM" id="SSF141868">
    <property type="entry name" value="EAL domain-like"/>
    <property type="match status" value="1"/>
</dbReference>
<evidence type="ECO:0000259" key="1">
    <source>
        <dbReference type="PROSITE" id="PS50883"/>
    </source>
</evidence>
<dbReference type="PANTHER" id="PTHR33121">
    <property type="entry name" value="CYCLIC DI-GMP PHOSPHODIESTERASE PDEF"/>
    <property type="match status" value="1"/>
</dbReference>
<dbReference type="InterPro" id="IPR050706">
    <property type="entry name" value="Cyclic-di-GMP_PDE-like"/>
</dbReference>
<dbReference type="InterPro" id="IPR001633">
    <property type="entry name" value="EAL_dom"/>
</dbReference>
<protein>
    <submittedName>
        <fullName evidence="2">Signalling protein containing EAL domain</fullName>
    </submittedName>
</protein>
<dbReference type="SMART" id="SM00052">
    <property type="entry name" value="EAL"/>
    <property type="match status" value="1"/>
</dbReference>
<dbReference type="InterPro" id="IPR035919">
    <property type="entry name" value="EAL_sf"/>
</dbReference>